<gene>
    <name evidence="9" type="ORF">SRT_20260</name>
</gene>
<dbReference type="Gene3D" id="1.20.1720.10">
    <property type="entry name" value="Multidrug resistance protein D"/>
    <property type="match status" value="1"/>
</dbReference>
<organism evidence="9 10">
    <name type="scientific">Streptococcus troglodytae</name>
    <dbReference type="NCBI Taxonomy" id="1111760"/>
    <lineage>
        <taxon>Bacteria</taxon>
        <taxon>Bacillati</taxon>
        <taxon>Bacillota</taxon>
        <taxon>Bacilli</taxon>
        <taxon>Lactobacillales</taxon>
        <taxon>Streptococcaceae</taxon>
        <taxon>Streptococcus</taxon>
    </lineage>
</organism>
<dbReference type="GO" id="GO:0005886">
    <property type="term" value="C:plasma membrane"/>
    <property type="evidence" value="ECO:0007669"/>
    <property type="project" value="UniProtKB-SubCell"/>
</dbReference>
<dbReference type="PANTHER" id="PTHR42718:SF46">
    <property type="entry name" value="BLR6921 PROTEIN"/>
    <property type="match status" value="1"/>
</dbReference>
<dbReference type="PROSITE" id="PS50850">
    <property type="entry name" value="MFS"/>
    <property type="match status" value="1"/>
</dbReference>
<keyword evidence="3" id="KW-1003">Cell membrane</keyword>
<dbReference type="InterPro" id="IPR020846">
    <property type="entry name" value="MFS_dom"/>
</dbReference>
<keyword evidence="4 7" id="KW-0812">Transmembrane</keyword>
<dbReference type="SUPFAM" id="SSF103473">
    <property type="entry name" value="MFS general substrate transporter"/>
    <property type="match status" value="1"/>
</dbReference>
<feature type="domain" description="Major facilitator superfamily (MFS) profile" evidence="8">
    <location>
        <begin position="10"/>
        <end position="179"/>
    </location>
</feature>
<dbReference type="GO" id="GO:0022857">
    <property type="term" value="F:transmembrane transporter activity"/>
    <property type="evidence" value="ECO:0007669"/>
    <property type="project" value="InterPro"/>
</dbReference>
<evidence type="ECO:0000313" key="9">
    <source>
        <dbReference type="EMBL" id="BAQ25287.1"/>
    </source>
</evidence>
<feature type="transmembrane region" description="Helical" evidence="7">
    <location>
        <begin position="108"/>
        <end position="127"/>
    </location>
</feature>
<dbReference type="Proteomes" id="UP000217758">
    <property type="component" value="Chromosome"/>
</dbReference>
<dbReference type="PANTHER" id="PTHR42718">
    <property type="entry name" value="MAJOR FACILITATOR SUPERFAMILY MULTIDRUG TRANSPORTER MFSC"/>
    <property type="match status" value="1"/>
</dbReference>
<evidence type="ECO:0000256" key="7">
    <source>
        <dbReference type="SAM" id="Phobius"/>
    </source>
</evidence>
<dbReference type="InterPro" id="IPR011701">
    <property type="entry name" value="MFS"/>
</dbReference>
<dbReference type="KEGG" id="strg:SRT_20260"/>
<keyword evidence="6 7" id="KW-0472">Membrane</keyword>
<feature type="transmembrane region" description="Helical" evidence="7">
    <location>
        <begin position="133"/>
        <end position="152"/>
    </location>
</feature>
<proteinExistence type="predicted"/>
<evidence type="ECO:0000259" key="8">
    <source>
        <dbReference type="PROSITE" id="PS50850"/>
    </source>
</evidence>
<name>A0A1L7LM64_9STRE</name>
<evidence type="ECO:0000256" key="6">
    <source>
        <dbReference type="ARBA" id="ARBA00023136"/>
    </source>
</evidence>
<dbReference type="EMBL" id="AP014612">
    <property type="protein sequence ID" value="BAQ25287.1"/>
    <property type="molecule type" value="Genomic_DNA"/>
</dbReference>
<evidence type="ECO:0000256" key="3">
    <source>
        <dbReference type="ARBA" id="ARBA00022475"/>
    </source>
</evidence>
<keyword evidence="10" id="KW-1185">Reference proteome</keyword>
<evidence type="ECO:0000256" key="1">
    <source>
        <dbReference type="ARBA" id="ARBA00004651"/>
    </source>
</evidence>
<keyword evidence="5 7" id="KW-1133">Transmembrane helix</keyword>
<dbReference type="InterPro" id="IPR036259">
    <property type="entry name" value="MFS_trans_sf"/>
</dbReference>
<protein>
    <submittedName>
        <fullName evidence="9">MDR permease</fullName>
    </submittedName>
</protein>
<feature type="transmembrane region" description="Helical" evidence="7">
    <location>
        <begin position="78"/>
        <end position="101"/>
    </location>
</feature>
<comment type="subcellular location">
    <subcellularLocation>
        <location evidence="1">Cell membrane</location>
        <topology evidence="1">Multi-pass membrane protein</topology>
    </subcellularLocation>
</comment>
<reference evidence="9 10" key="1">
    <citation type="journal article" date="2016" name="Microbiol. Immunol.">
        <title>Complete genome sequence of Streptococcus troglodytae TKU31 isolated from the oral cavity of a chimpanzee (Pan troglodytes).</title>
        <authorList>
            <person name="Okamoto M."/>
            <person name="Naito M."/>
            <person name="Miyanohara M."/>
            <person name="Imai S."/>
            <person name="Nomura Y."/>
            <person name="Saito W."/>
            <person name="Momoi Y."/>
            <person name="Takada K."/>
            <person name="Miyabe-Nishiwaki T."/>
            <person name="Tomonaga M."/>
            <person name="Hanada N."/>
        </authorList>
    </citation>
    <scope>NUCLEOTIDE SEQUENCE [LARGE SCALE GENOMIC DNA]</scope>
    <source>
        <strain evidence="10">TKU 31</strain>
    </source>
</reference>
<dbReference type="Pfam" id="PF07690">
    <property type="entry name" value="MFS_1"/>
    <property type="match status" value="1"/>
</dbReference>
<keyword evidence="2" id="KW-0813">Transport</keyword>
<evidence type="ECO:0000313" key="10">
    <source>
        <dbReference type="Proteomes" id="UP000217758"/>
    </source>
</evidence>
<evidence type="ECO:0000256" key="2">
    <source>
        <dbReference type="ARBA" id="ARBA00022448"/>
    </source>
</evidence>
<accession>A0A1L7LM64</accession>
<dbReference type="AlphaFoldDB" id="A0A1L7LM64"/>
<evidence type="ECO:0000256" key="5">
    <source>
        <dbReference type="ARBA" id="ARBA00022989"/>
    </source>
</evidence>
<feature type="transmembrane region" description="Helical" evidence="7">
    <location>
        <begin position="47"/>
        <end position="66"/>
    </location>
</feature>
<feature type="transmembrane region" description="Helical" evidence="7">
    <location>
        <begin position="12"/>
        <end position="35"/>
    </location>
</feature>
<sequence length="179" mass="19377">MTKHLQDFLITIISGMGMLLSTLDTGIINVALSFLRGQFQTTTNIASFTITGYTLALAISILPLGVLSDKFGKLKISYLGFILFGLSSLFCGFANSIGWLITGRIIQGIGAAALQATSAALITTLVSEDRKNSAISSLGVMIGLGPVLRSFLRRYITFFKSLALHFLDKRSLYNPRSNM</sequence>
<evidence type="ECO:0000256" key="4">
    <source>
        <dbReference type="ARBA" id="ARBA00022692"/>
    </source>
</evidence>